<feature type="domain" description="Luciferase-like" evidence="3">
    <location>
        <begin position="23"/>
        <end position="309"/>
    </location>
</feature>
<dbReference type="InterPro" id="IPR011251">
    <property type="entry name" value="Luciferase-like_dom"/>
</dbReference>
<sequence>MKVGMEMGGYWPSHDRHIDNLVPEMIEMAKLAEEVGLDEIAIGEHHFMDYGATPSPLAFAAYIGAITTRVRLMLSVLLLPVHKMPILAGEVAFVDQAIGGRLDLGVGRGGGPYEFERLAMTTNIDEMREIFDEKLELLHKLFEEKDVHFDGKYESCTKTNIMPPPRQRPHPPMWLSCMRPEAAYHVARKGYNVATTSSRKPLAWSEGMLKAFRDGVAESSGRQGPQKISNLQWAYVAKDDDDKREKQAMGYHKQRQFQGLLMNTCQAPGGIVEGVDIDETPEQVADGLMIGTINEVKEKMLEVKELGFDMLVLKTNIGPNIDDEKAGLERFAEHILPELRDEEEKAALETA</sequence>
<dbReference type="Gene3D" id="3.20.20.30">
    <property type="entry name" value="Luciferase-like domain"/>
    <property type="match status" value="1"/>
</dbReference>
<protein>
    <submittedName>
        <fullName evidence="4">Alkanal monooxygenase alpha chain</fullName>
        <ecNumber evidence="4">1.14.14.3</ecNumber>
    </submittedName>
</protein>
<evidence type="ECO:0000259" key="3">
    <source>
        <dbReference type="Pfam" id="PF00296"/>
    </source>
</evidence>
<dbReference type="PANTHER" id="PTHR30137">
    <property type="entry name" value="LUCIFERASE-LIKE MONOOXYGENASE"/>
    <property type="match status" value="1"/>
</dbReference>
<evidence type="ECO:0000313" key="5">
    <source>
        <dbReference type="Proteomes" id="UP000325785"/>
    </source>
</evidence>
<organism evidence="4 5">
    <name type="scientific">Roseovarius indicus</name>
    <dbReference type="NCBI Taxonomy" id="540747"/>
    <lineage>
        <taxon>Bacteria</taxon>
        <taxon>Pseudomonadati</taxon>
        <taxon>Pseudomonadota</taxon>
        <taxon>Alphaproteobacteria</taxon>
        <taxon>Rhodobacterales</taxon>
        <taxon>Roseobacteraceae</taxon>
        <taxon>Roseovarius</taxon>
    </lineage>
</organism>
<dbReference type="PANTHER" id="PTHR30137:SF8">
    <property type="entry name" value="BLR5498 PROTEIN"/>
    <property type="match status" value="1"/>
</dbReference>
<gene>
    <name evidence="4" type="primary">luxA_3</name>
    <name evidence="4" type="ORF">RIdsm_01130</name>
</gene>
<dbReference type="InterPro" id="IPR036661">
    <property type="entry name" value="Luciferase-like_sf"/>
</dbReference>
<dbReference type="AlphaFoldDB" id="A0A5P3A960"/>
<dbReference type="EC" id="1.14.14.3" evidence="4"/>
<dbReference type="KEGG" id="rid:RIdsm_01130"/>
<dbReference type="GO" id="GO:0005829">
    <property type="term" value="C:cytosol"/>
    <property type="evidence" value="ECO:0007669"/>
    <property type="project" value="TreeGrafter"/>
</dbReference>
<evidence type="ECO:0000313" key="4">
    <source>
        <dbReference type="EMBL" id="QEW25344.1"/>
    </source>
</evidence>
<keyword evidence="1 4" id="KW-0560">Oxidoreductase</keyword>
<dbReference type="InterPro" id="IPR050766">
    <property type="entry name" value="Bact_Lucif_Oxidored"/>
</dbReference>
<accession>A0A5P3A960</accession>
<dbReference type="GO" id="GO:0047646">
    <property type="term" value="F:alkanal monooxygenase (FMN-linked) activity"/>
    <property type="evidence" value="ECO:0007669"/>
    <property type="project" value="UniProtKB-EC"/>
</dbReference>
<dbReference type="Proteomes" id="UP000325785">
    <property type="component" value="Chromosome"/>
</dbReference>
<dbReference type="SUPFAM" id="SSF51679">
    <property type="entry name" value="Bacterial luciferase-like"/>
    <property type="match status" value="1"/>
</dbReference>
<keyword evidence="2 4" id="KW-0503">Monooxygenase</keyword>
<name>A0A5P3A960_9RHOB</name>
<evidence type="ECO:0000256" key="2">
    <source>
        <dbReference type="ARBA" id="ARBA00023033"/>
    </source>
</evidence>
<dbReference type="EMBL" id="CP031598">
    <property type="protein sequence ID" value="QEW25344.1"/>
    <property type="molecule type" value="Genomic_DNA"/>
</dbReference>
<evidence type="ECO:0000256" key="1">
    <source>
        <dbReference type="ARBA" id="ARBA00023002"/>
    </source>
</evidence>
<reference evidence="4 5" key="1">
    <citation type="submission" date="2018-08" db="EMBL/GenBank/DDBJ databases">
        <title>Genetic Globetrotter - A new plasmid hitch-hiking vast phylogenetic and geographic distances.</title>
        <authorList>
            <person name="Vollmers J."/>
            <person name="Petersen J."/>
        </authorList>
    </citation>
    <scope>NUCLEOTIDE SEQUENCE [LARGE SCALE GENOMIC DNA]</scope>
    <source>
        <strain evidence="4 5">DSM 26383</strain>
    </source>
</reference>
<proteinExistence type="predicted"/>
<dbReference type="RefSeq" id="WP_160325905.1">
    <property type="nucleotide sequence ID" value="NZ_CP031598.1"/>
</dbReference>
<dbReference type="Pfam" id="PF00296">
    <property type="entry name" value="Bac_luciferase"/>
    <property type="match status" value="1"/>
</dbReference>